<evidence type="ECO:0000256" key="2">
    <source>
        <dbReference type="ARBA" id="ARBA00022737"/>
    </source>
</evidence>
<dbReference type="InterPro" id="IPR015915">
    <property type="entry name" value="Kelch-typ_b-propeller"/>
</dbReference>
<evidence type="ECO:0000313" key="5">
    <source>
        <dbReference type="Proteomes" id="UP000604046"/>
    </source>
</evidence>
<accession>A0A812HZQ1</accession>
<dbReference type="EMBL" id="CAJNDS010000136">
    <property type="protein sequence ID" value="CAE6968717.1"/>
    <property type="molecule type" value="Genomic_DNA"/>
</dbReference>
<organism evidence="4 5">
    <name type="scientific">Symbiodinium natans</name>
    <dbReference type="NCBI Taxonomy" id="878477"/>
    <lineage>
        <taxon>Eukaryota</taxon>
        <taxon>Sar</taxon>
        <taxon>Alveolata</taxon>
        <taxon>Dinophyceae</taxon>
        <taxon>Suessiales</taxon>
        <taxon>Symbiodiniaceae</taxon>
        <taxon>Symbiodinium</taxon>
    </lineage>
</organism>
<keyword evidence="5" id="KW-1185">Reference proteome</keyword>
<dbReference type="GO" id="GO:0005794">
    <property type="term" value="C:Golgi apparatus"/>
    <property type="evidence" value="ECO:0007669"/>
    <property type="project" value="TreeGrafter"/>
</dbReference>
<dbReference type="Pfam" id="PF24681">
    <property type="entry name" value="Kelch_KLHDC2_KLHL20_DRC7"/>
    <property type="match status" value="1"/>
</dbReference>
<comment type="caution">
    <text evidence="4">The sequence shown here is derived from an EMBL/GenBank/DDBJ whole genome shotgun (WGS) entry which is preliminary data.</text>
</comment>
<evidence type="ECO:0000256" key="3">
    <source>
        <dbReference type="SAM" id="MobiDB-lite"/>
    </source>
</evidence>
<proteinExistence type="predicted"/>
<protein>
    <submittedName>
        <fullName evidence="4">KLHDC4 protein</fullName>
    </submittedName>
</protein>
<dbReference type="Proteomes" id="UP000604046">
    <property type="component" value="Unassembled WGS sequence"/>
</dbReference>
<dbReference type="PANTHER" id="PTHR46376">
    <property type="entry name" value="LEUCINE-ZIPPER-LIKE TRANSCRIPTIONAL REGULATOR 1"/>
    <property type="match status" value="1"/>
</dbReference>
<feature type="compositionally biased region" description="Polar residues" evidence="3">
    <location>
        <begin position="33"/>
        <end position="61"/>
    </location>
</feature>
<reference evidence="4" key="1">
    <citation type="submission" date="2021-02" db="EMBL/GenBank/DDBJ databases">
        <authorList>
            <person name="Dougan E. K."/>
            <person name="Rhodes N."/>
            <person name="Thang M."/>
            <person name="Chan C."/>
        </authorList>
    </citation>
    <scope>NUCLEOTIDE SEQUENCE</scope>
</reference>
<evidence type="ECO:0000256" key="1">
    <source>
        <dbReference type="ARBA" id="ARBA00022441"/>
    </source>
</evidence>
<feature type="region of interest" description="Disordered" evidence="3">
    <location>
        <begin position="33"/>
        <end position="76"/>
    </location>
</feature>
<dbReference type="Gene3D" id="2.120.10.80">
    <property type="entry name" value="Kelch-type beta propeller"/>
    <property type="match status" value="2"/>
</dbReference>
<gene>
    <name evidence="4" type="primary">KLHDC4</name>
    <name evidence="4" type="ORF">SNAT2548_LOCUS2361</name>
</gene>
<keyword evidence="2" id="KW-0677">Repeat</keyword>
<keyword evidence="1" id="KW-0880">Kelch repeat</keyword>
<dbReference type="AlphaFoldDB" id="A0A812HZQ1"/>
<dbReference type="PANTHER" id="PTHR46376:SF1">
    <property type="entry name" value="LEUCINE-ZIPPER-LIKE TRANSCRIPTIONAL REGULATOR 1"/>
    <property type="match status" value="1"/>
</dbReference>
<sequence>MDSVIGETTSTATNDNAELVQLAGQLATCNSDLSSRNPDTVTSMSPSVSAAQTAHNSCRNTQHQKKTDTATALQSLSTSVSNHADLPDTQAVESVESCIANFHAQDYFTNPDNAAEAVRCAATVRDYMSTFHDEAEPLLEGYETQKSALETQEATCNQAQASLESSFCTFRGELLVSCHALDQCFDDAKTLFDTSLAIIQQSNTSRHVAFRAAQQVKCYIQVLRQSQPTLADVEACDNAQPDDYDTSALTLHVPSPAAKAACVTSLVDDHPCETQWLADYYHGQAWYPTISPNTCTPCTTSAGELWTELTTTNSHPGARDAFGFTAHDSEASAFLFGGRDAAGNPLADMWKVTLVSGTAHVHWEEFSVSGGPASGRMGCTAEWTGSSVLILGGLDGGAPSSELWEFLPDSSSWKELATKPTGLSGHSAVWHAAAKTMFVFGGKTGAGSTNVLSKYDYQSDTWTDPSVSNPPPPRREHDAVLALDGSEEMLVFGGTSSESAAPGTLLNDLWAFLITGNSWRQITQQGAVPSQRYSLSAVWASPSHAMLMFGGRSTVHLNDLLEYDHASSTWSLIPTSGPEPQPRRLHGAAWISQAQVMIVYGGSDANRLQDLWQYRLPSAP</sequence>
<dbReference type="OrthoDB" id="10251809at2759"/>
<dbReference type="InterPro" id="IPR051568">
    <property type="entry name" value="LZTR1/Attractin"/>
</dbReference>
<name>A0A812HZQ1_9DINO</name>
<dbReference type="SUPFAM" id="SSF117281">
    <property type="entry name" value="Kelch motif"/>
    <property type="match status" value="1"/>
</dbReference>
<evidence type="ECO:0000313" key="4">
    <source>
        <dbReference type="EMBL" id="CAE6968717.1"/>
    </source>
</evidence>